<protein>
    <submittedName>
        <fullName evidence="1">Uncharacterized protein</fullName>
    </submittedName>
</protein>
<dbReference type="Proteomes" id="UP001303046">
    <property type="component" value="Unassembled WGS sequence"/>
</dbReference>
<organism evidence="1 2">
    <name type="scientific">Necator americanus</name>
    <name type="common">Human hookworm</name>
    <dbReference type="NCBI Taxonomy" id="51031"/>
    <lineage>
        <taxon>Eukaryota</taxon>
        <taxon>Metazoa</taxon>
        <taxon>Ecdysozoa</taxon>
        <taxon>Nematoda</taxon>
        <taxon>Chromadorea</taxon>
        <taxon>Rhabditida</taxon>
        <taxon>Rhabditina</taxon>
        <taxon>Rhabditomorpha</taxon>
        <taxon>Strongyloidea</taxon>
        <taxon>Ancylostomatidae</taxon>
        <taxon>Bunostominae</taxon>
        <taxon>Necator</taxon>
    </lineage>
</organism>
<gene>
    <name evidence="1" type="primary">Necator_chrX.g24989</name>
    <name evidence="1" type="ORF">RB195_024824</name>
</gene>
<sequence length="198" mass="23253">MDNIDEGYDRLVEHLHDCTKKAECFKATKRRLSLGTLKLIRRRVAARAAGNEELTFELARLCREATREVLKERKAEVLAEAAEAGKSIRYARRDFAIRKMRMTALRNPKEKTIASRREIEKIIYDFYSDLFDSHVHFPPHHLREDGRLQHECGNEHFLNCSLNEQFFRTTHDSIRTSADGKMWFNASFHSRLCLIMKL</sequence>
<keyword evidence="2" id="KW-1185">Reference proteome</keyword>
<reference evidence="1 2" key="1">
    <citation type="submission" date="2023-08" db="EMBL/GenBank/DDBJ databases">
        <title>A Necator americanus chromosomal reference genome.</title>
        <authorList>
            <person name="Ilik V."/>
            <person name="Petrzelkova K.J."/>
            <person name="Pardy F."/>
            <person name="Fuh T."/>
            <person name="Niatou-Singa F.S."/>
            <person name="Gouil Q."/>
            <person name="Baker L."/>
            <person name="Ritchie M.E."/>
            <person name="Jex A.R."/>
            <person name="Gazzola D."/>
            <person name="Li H."/>
            <person name="Toshio Fujiwara R."/>
            <person name="Zhan B."/>
            <person name="Aroian R.V."/>
            <person name="Pafco B."/>
            <person name="Schwarz E.M."/>
        </authorList>
    </citation>
    <scope>NUCLEOTIDE SEQUENCE [LARGE SCALE GENOMIC DNA]</scope>
    <source>
        <strain evidence="1 2">Aroian</strain>
        <tissue evidence="1">Whole animal</tissue>
    </source>
</reference>
<proteinExistence type="predicted"/>
<evidence type="ECO:0000313" key="1">
    <source>
        <dbReference type="EMBL" id="KAK6764646.1"/>
    </source>
</evidence>
<evidence type="ECO:0000313" key="2">
    <source>
        <dbReference type="Proteomes" id="UP001303046"/>
    </source>
</evidence>
<accession>A0ABR1EPQ4</accession>
<comment type="caution">
    <text evidence="1">The sequence shown here is derived from an EMBL/GenBank/DDBJ whole genome shotgun (WGS) entry which is preliminary data.</text>
</comment>
<dbReference type="EMBL" id="JAVFWL010000006">
    <property type="protein sequence ID" value="KAK6764646.1"/>
    <property type="molecule type" value="Genomic_DNA"/>
</dbReference>
<name>A0ABR1EPQ4_NECAM</name>